<sequence length="327" mass="36258">MLVAMVETEIIKDAVRLACRAPSLHNSQPWQWEYRRGRLHLFLDASRVMNSDRSGREALISCGALLDHLRVAMAAVGWQAEINRFPDPDNPNHLASIDFTPTDRVSEVERRRADAIVVRRTDRLPLMAPTDWESFEPALHNAVDGSGVCLQAMSGDVHQQLVDASQLADSLRFYNTTYHDELAWWTGPFEASEGIPYPSLVSAAEAHRVDVGRRFPHARRGERRPEVPEDDSQVLALCTAGDDRADALASGEVLSRVLLECTMVGLATCPVTHITEVRASRELIRALLDHDAVPQVLIRVGVAPAMEEPPPATPRRPLDDVLHVVGD</sequence>
<gene>
    <name evidence="1" type="ORF">ABH38_01155</name>
</gene>
<dbReference type="PANTHER" id="PTHR23026">
    <property type="entry name" value="NADPH NITROREDUCTASE"/>
    <property type="match status" value="1"/>
</dbReference>
<dbReference type="RefSeq" id="WP_047313203.1">
    <property type="nucleotide sequence ID" value="NZ_LDPQ01000001.1"/>
</dbReference>
<evidence type="ECO:0000313" key="1">
    <source>
        <dbReference type="EMBL" id="KLO39007.1"/>
    </source>
</evidence>
<dbReference type="PATRIC" id="fig|29311.18.peg.255"/>
<dbReference type="AlphaFoldDB" id="A0A0I9VJ53"/>
<dbReference type="OrthoDB" id="8156917at2"/>
<dbReference type="SUPFAM" id="SSF55469">
    <property type="entry name" value="FMN-dependent nitroreductase-like"/>
    <property type="match status" value="2"/>
</dbReference>
<dbReference type="STRING" id="1202450.B586_16585"/>
<dbReference type="Gene3D" id="3.40.109.10">
    <property type="entry name" value="NADH Oxidase"/>
    <property type="match status" value="1"/>
</dbReference>
<protein>
    <submittedName>
        <fullName evidence="1">NAD(P)H nitroreductase</fullName>
    </submittedName>
</protein>
<comment type="caution">
    <text evidence="1">The sequence shown here is derived from an EMBL/GenBank/DDBJ whole genome shotgun (WGS) entry which is preliminary data.</text>
</comment>
<proteinExistence type="predicted"/>
<dbReference type="NCBIfam" id="NF047509">
    <property type="entry name" value="Rv3131_FMN_oxido"/>
    <property type="match status" value="1"/>
</dbReference>
<accession>A0A0I9VJ53</accession>
<dbReference type="InterPro" id="IPR050627">
    <property type="entry name" value="Nitroreductase/BluB"/>
</dbReference>
<dbReference type="GO" id="GO:0016491">
    <property type="term" value="F:oxidoreductase activity"/>
    <property type="evidence" value="ECO:0007669"/>
    <property type="project" value="InterPro"/>
</dbReference>
<evidence type="ECO:0000313" key="2">
    <source>
        <dbReference type="Proteomes" id="UP000036334"/>
    </source>
</evidence>
<dbReference type="Proteomes" id="UP000036334">
    <property type="component" value="Unassembled WGS sequence"/>
</dbReference>
<reference evidence="1 2" key="1">
    <citation type="submission" date="2015-05" db="EMBL/GenBank/DDBJ databases">
        <title>Genome sequence of Mycobacterium haemophilum.</title>
        <authorList>
            <person name="Greninger A.L."/>
            <person name="Cunningham G."/>
            <person name="Miller S."/>
        </authorList>
    </citation>
    <scope>NUCLEOTIDE SEQUENCE [LARGE SCALE GENOMIC DNA]</scope>
    <source>
        <strain evidence="2">UC1</strain>
    </source>
</reference>
<dbReference type="PANTHER" id="PTHR23026:SF123">
    <property type="entry name" value="NAD(P)H NITROREDUCTASE RV3131-RELATED"/>
    <property type="match status" value="1"/>
</dbReference>
<dbReference type="EMBL" id="LDPR01000001">
    <property type="protein sequence ID" value="KLO39007.1"/>
    <property type="molecule type" value="Genomic_DNA"/>
</dbReference>
<dbReference type="InterPro" id="IPR000415">
    <property type="entry name" value="Nitroreductase-like"/>
</dbReference>
<name>A0A0I9VJ53_9MYCO</name>
<keyword evidence="2" id="KW-1185">Reference proteome</keyword>
<organism evidence="1 2">
    <name type="scientific">Mycobacterium haemophilum</name>
    <dbReference type="NCBI Taxonomy" id="29311"/>
    <lineage>
        <taxon>Bacteria</taxon>
        <taxon>Bacillati</taxon>
        <taxon>Actinomycetota</taxon>
        <taxon>Actinomycetes</taxon>
        <taxon>Mycobacteriales</taxon>
        <taxon>Mycobacteriaceae</taxon>
        <taxon>Mycobacterium</taxon>
    </lineage>
</organism>